<evidence type="ECO:0000313" key="1">
    <source>
        <dbReference type="EMBL" id="KEQ12828.1"/>
    </source>
</evidence>
<dbReference type="EMBL" id="JOKG01000004">
    <property type="protein sequence ID" value="KEQ12828.1"/>
    <property type="molecule type" value="Genomic_DNA"/>
</dbReference>
<keyword evidence="2" id="KW-1185">Reference proteome</keyword>
<accession>A0A081N305</accession>
<reference evidence="1 2" key="1">
    <citation type="submission" date="2014-06" db="EMBL/GenBank/DDBJ databases">
        <title>Whole Genome Sequences of Three Symbiotic Endozoicomonas Bacteria.</title>
        <authorList>
            <person name="Neave M.J."/>
            <person name="Apprill A."/>
            <person name="Voolstra C.R."/>
        </authorList>
    </citation>
    <scope>NUCLEOTIDE SEQUENCE [LARGE SCALE GENOMIC DNA]</scope>
    <source>
        <strain evidence="1 2">LMG 24815</strain>
    </source>
</reference>
<evidence type="ECO:0000313" key="2">
    <source>
        <dbReference type="Proteomes" id="UP000028006"/>
    </source>
</evidence>
<proteinExistence type="predicted"/>
<dbReference type="AlphaFoldDB" id="A0A081N305"/>
<dbReference type="eggNOG" id="ENOG50338Q7">
    <property type="taxonomic scope" value="Bacteria"/>
</dbReference>
<sequence>MKLIEQELAAALLPLVDDRAYPIALPQNADYPSLTFHRVEAQEAEEDYRLSPLKQRRARGLKSLFQVVAWSKTYSDCATLLRQCKNTLEAITGVYLESCSDGYEHELQLYTCVMEFAIWCDLDSTETPVGDSGKLSKVMDAITAEISDVLPGVDVARYNTQDREVKAPAVRLDLSAMKPGVERGDGSFAAACEFVAWCSFAPSSMEAPQTAARLLEAIHYNHWKLGAEVNHPTNLKAEPAEFRPGKAGFESWVVSWEQTVYLGEPEPDDSLLPDTVMVGIDPDIGLDNENKYEQIV</sequence>
<name>A0A081N305_9GAMM</name>
<protein>
    <submittedName>
        <fullName evidence="1">Uncharacterized protein</fullName>
    </submittedName>
</protein>
<comment type="caution">
    <text evidence="1">The sequence shown here is derived from an EMBL/GenBank/DDBJ whole genome shotgun (WGS) entry which is preliminary data.</text>
</comment>
<gene>
    <name evidence="1" type="ORF">GZ77_20480</name>
</gene>
<dbReference type="Proteomes" id="UP000028006">
    <property type="component" value="Unassembled WGS sequence"/>
</dbReference>
<dbReference type="RefSeq" id="WP_034878217.1">
    <property type="nucleotide sequence ID" value="NZ_JOKG01000004.1"/>
</dbReference>
<organism evidence="1 2">
    <name type="scientific">Endozoicomonas montiporae</name>
    <dbReference type="NCBI Taxonomy" id="1027273"/>
    <lineage>
        <taxon>Bacteria</taxon>
        <taxon>Pseudomonadati</taxon>
        <taxon>Pseudomonadota</taxon>
        <taxon>Gammaproteobacteria</taxon>
        <taxon>Oceanospirillales</taxon>
        <taxon>Endozoicomonadaceae</taxon>
        <taxon>Endozoicomonas</taxon>
    </lineage>
</organism>